<organism evidence="1 2">
    <name type="scientific">Pluteus cervinus</name>
    <dbReference type="NCBI Taxonomy" id="181527"/>
    <lineage>
        <taxon>Eukaryota</taxon>
        <taxon>Fungi</taxon>
        <taxon>Dikarya</taxon>
        <taxon>Basidiomycota</taxon>
        <taxon>Agaricomycotina</taxon>
        <taxon>Agaricomycetes</taxon>
        <taxon>Agaricomycetidae</taxon>
        <taxon>Agaricales</taxon>
        <taxon>Pluteineae</taxon>
        <taxon>Pluteaceae</taxon>
        <taxon>Pluteus</taxon>
    </lineage>
</organism>
<name>A0ACD3B2P7_9AGAR</name>
<dbReference type="Proteomes" id="UP000308600">
    <property type="component" value="Unassembled WGS sequence"/>
</dbReference>
<keyword evidence="2" id="KW-1185">Reference proteome</keyword>
<reference evidence="1 2" key="1">
    <citation type="journal article" date="2019" name="Nat. Ecol. Evol.">
        <title>Megaphylogeny resolves global patterns of mushroom evolution.</title>
        <authorList>
            <person name="Varga T."/>
            <person name="Krizsan K."/>
            <person name="Foldi C."/>
            <person name="Dima B."/>
            <person name="Sanchez-Garcia M."/>
            <person name="Sanchez-Ramirez S."/>
            <person name="Szollosi G.J."/>
            <person name="Szarkandi J.G."/>
            <person name="Papp V."/>
            <person name="Albert L."/>
            <person name="Andreopoulos W."/>
            <person name="Angelini C."/>
            <person name="Antonin V."/>
            <person name="Barry K.W."/>
            <person name="Bougher N.L."/>
            <person name="Buchanan P."/>
            <person name="Buyck B."/>
            <person name="Bense V."/>
            <person name="Catcheside P."/>
            <person name="Chovatia M."/>
            <person name="Cooper J."/>
            <person name="Damon W."/>
            <person name="Desjardin D."/>
            <person name="Finy P."/>
            <person name="Geml J."/>
            <person name="Haridas S."/>
            <person name="Hughes K."/>
            <person name="Justo A."/>
            <person name="Karasinski D."/>
            <person name="Kautmanova I."/>
            <person name="Kiss B."/>
            <person name="Kocsube S."/>
            <person name="Kotiranta H."/>
            <person name="LaButti K.M."/>
            <person name="Lechner B.E."/>
            <person name="Liimatainen K."/>
            <person name="Lipzen A."/>
            <person name="Lukacs Z."/>
            <person name="Mihaltcheva S."/>
            <person name="Morgado L.N."/>
            <person name="Niskanen T."/>
            <person name="Noordeloos M.E."/>
            <person name="Ohm R.A."/>
            <person name="Ortiz-Santana B."/>
            <person name="Ovrebo C."/>
            <person name="Racz N."/>
            <person name="Riley R."/>
            <person name="Savchenko A."/>
            <person name="Shiryaev A."/>
            <person name="Soop K."/>
            <person name="Spirin V."/>
            <person name="Szebenyi C."/>
            <person name="Tomsovsky M."/>
            <person name="Tulloss R.E."/>
            <person name="Uehling J."/>
            <person name="Grigoriev I.V."/>
            <person name="Vagvolgyi C."/>
            <person name="Papp T."/>
            <person name="Martin F.M."/>
            <person name="Miettinen O."/>
            <person name="Hibbett D.S."/>
            <person name="Nagy L.G."/>
        </authorList>
    </citation>
    <scope>NUCLEOTIDE SEQUENCE [LARGE SCALE GENOMIC DNA]</scope>
    <source>
        <strain evidence="1 2">NL-1719</strain>
    </source>
</reference>
<protein>
    <submittedName>
        <fullName evidence="1">Uncharacterized protein</fullName>
    </submittedName>
</protein>
<sequence length="685" mass="76839">MNLRDNTHLSAYSSTFYNVINNATTANYQGPIYNAPIVYHMANPETTAPTVDRREMLIQVRQKLAVVSYLESHGEASRRTDEETGGWLLDTKVFQDWSNAIGEVKAILAVGDPGVGKTCLVSLVIEHLQRTYPTQVAYFYFHSQEAEAQTPNKIVSSLLKQLLSTYSSLPDLAIRLYDQLDQGIPQLEVLVTTLLNLLQDKQATTFIVLDALDECKESYQQDFIHFLRQLLQAKVQLFVTSRPTSADIGDLFNISSCIKQPIKANPFDIQKVLTKKLESKKSLGKIMNGEFKAEAIETIQSRAQGVFLIAAMQAEHILSLTTKGQIKSVLTQFSSGLDDNFKITLGRIQNQQSGDRVKIALEAMKWIIHAHRPFTITELLYALATGLGSDIFDSDNLTTPLVVVESCYGFLILDDEDSDNAVVKFCHSSVQDFIQRQQLPPPHFEKLVTLTCLTYLSFDKLKVDEKILLWLDEVKALNLLSRFYDYAAKHWGEHVEQCYDDDDVVKAVDIFIGKNGHVRLWGQMDYGAQNTEQKVCSNSISMLHIVARFGMEKLLAQKSLHLQSQINARVAWTQETPLMLASRYKHRGVVQWLASYPMLELNVTRADGMTALTLAIEGGDDGIVAMLLERKDIDILGKTKEMEFSQSSGWISPLIKAVECGHAGVVKMLLDKNPANMGIVTLCNF</sequence>
<evidence type="ECO:0000313" key="1">
    <source>
        <dbReference type="EMBL" id="TFK72116.1"/>
    </source>
</evidence>
<accession>A0ACD3B2P7</accession>
<proteinExistence type="predicted"/>
<evidence type="ECO:0000313" key="2">
    <source>
        <dbReference type="Proteomes" id="UP000308600"/>
    </source>
</evidence>
<gene>
    <name evidence="1" type="ORF">BDN72DRAFT_876711</name>
</gene>
<dbReference type="EMBL" id="ML208289">
    <property type="protein sequence ID" value="TFK72116.1"/>
    <property type="molecule type" value="Genomic_DNA"/>
</dbReference>